<feature type="binding site" evidence="12">
    <location>
        <begin position="124"/>
        <end position="127"/>
    </location>
    <ligand>
        <name>GTP</name>
        <dbReference type="ChEBI" id="CHEBI:37565"/>
    </ligand>
</feature>
<feature type="transmembrane region" description="Helical" evidence="15">
    <location>
        <begin position="283"/>
        <end position="302"/>
    </location>
</feature>
<keyword evidence="5 12" id="KW-0547">Nucleotide-binding</keyword>
<comment type="similarity">
    <text evidence="2">Belongs to the small GTPase superfamily. Arf family.</text>
</comment>
<sequence length="396" mass="43057">GLWLSRLLSLFGDTEARILVLGLDNAGKTTILYRLHVGEVVQTIPTIGFNVETVTYKNIKFQVWDLGGQTSIRPYWRCYYPNTQAIIYVVDSCDADRLPTSREEFQAILAEEELKSAAILIYANKQDLPGALSQAEVAEGLGLSSIKTRAWSIFKTSAIKGEGLFEGLDWLSMTLKSKNPPVPVAMRPTSWLLSSVHLLQVGLAAFVLIATAVHLQGITWESVDSDLINTVQNAQCLLGKDANSSTLCTYTYIVAGASMGASILLSILLCITCDCCGRGCAGLLDAILGGVGAAWWAIAAAVLTRYGVPANQDGWPQENWRIAVFVSSWVMAGLFGLGVLLSIFKCCGPREEKVEGAGRSFKRMKEEEAARTAQLAAQRSRYGQFQTNPRPYSSAV</sequence>
<feature type="region of interest" description="Disordered" evidence="14">
    <location>
        <begin position="374"/>
        <end position="396"/>
    </location>
</feature>
<dbReference type="SUPFAM" id="SSF52540">
    <property type="entry name" value="P-loop containing nucleoside triphosphate hydrolases"/>
    <property type="match status" value="1"/>
</dbReference>
<dbReference type="InterPro" id="IPR027417">
    <property type="entry name" value="P-loop_NTPase"/>
</dbReference>
<evidence type="ECO:0000256" key="1">
    <source>
        <dbReference type="ARBA" id="ARBA00004555"/>
    </source>
</evidence>
<evidence type="ECO:0000256" key="16">
    <source>
        <dbReference type="SAM" id="SignalP"/>
    </source>
</evidence>
<dbReference type="FunFam" id="3.40.50.300:FF:000510">
    <property type="entry name" value="ADP-ribosylation factor 1"/>
    <property type="match status" value="1"/>
</dbReference>
<evidence type="ECO:0000256" key="11">
    <source>
        <dbReference type="ARBA" id="ARBA00053326"/>
    </source>
</evidence>
<evidence type="ECO:0000256" key="4">
    <source>
        <dbReference type="ARBA" id="ARBA00022707"/>
    </source>
</evidence>
<dbReference type="GO" id="GO:0005794">
    <property type="term" value="C:Golgi apparatus"/>
    <property type="evidence" value="ECO:0007669"/>
    <property type="project" value="UniProtKB-SubCell"/>
</dbReference>
<keyword evidence="3" id="KW-0813">Transport</keyword>
<keyword evidence="13" id="KW-0479">Metal-binding</keyword>
<evidence type="ECO:0000256" key="3">
    <source>
        <dbReference type="ARBA" id="ARBA00022448"/>
    </source>
</evidence>
<feature type="compositionally biased region" description="Polar residues" evidence="14">
    <location>
        <begin position="375"/>
        <end position="396"/>
    </location>
</feature>
<evidence type="ECO:0000256" key="2">
    <source>
        <dbReference type="ARBA" id="ARBA00010290"/>
    </source>
</evidence>
<keyword evidence="15" id="KW-0472">Membrane</keyword>
<dbReference type="InterPro" id="IPR006689">
    <property type="entry name" value="Small_GTPase_ARF/SAR"/>
</dbReference>
<dbReference type="PROSITE" id="PS51417">
    <property type="entry name" value="ARF"/>
    <property type="match status" value="1"/>
</dbReference>
<feature type="transmembrane region" description="Helical" evidence="15">
    <location>
        <begin position="250"/>
        <end position="271"/>
    </location>
</feature>
<evidence type="ECO:0000256" key="9">
    <source>
        <dbReference type="ARBA" id="ARBA00023134"/>
    </source>
</evidence>
<dbReference type="GO" id="GO:0015031">
    <property type="term" value="P:protein transport"/>
    <property type="evidence" value="ECO:0007669"/>
    <property type="project" value="UniProtKB-KW"/>
</dbReference>
<keyword evidence="4" id="KW-0519">Myristate</keyword>
<name>A0A3M7KWR4_AUXPR</name>
<evidence type="ECO:0000313" key="18">
    <source>
        <dbReference type="Proteomes" id="UP000279271"/>
    </source>
</evidence>
<accession>A0A3M7KWR4</accession>
<evidence type="ECO:0000256" key="15">
    <source>
        <dbReference type="SAM" id="Phobius"/>
    </source>
</evidence>
<dbReference type="GO" id="GO:0046872">
    <property type="term" value="F:metal ion binding"/>
    <property type="evidence" value="ECO:0007669"/>
    <property type="project" value="UniProtKB-KW"/>
</dbReference>
<evidence type="ECO:0000256" key="8">
    <source>
        <dbReference type="ARBA" id="ARBA00023034"/>
    </source>
</evidence>
<dbReference type="SMART" id="SM00178">
    <property type="entry name" value="SAR"/>
    <property type="match status" value="1"/>
</dbReference>
<feature type="non-terminal residue" evidence="17">
    <location>
        <position position="1"/>
    </location>
</feature>
<keyword evidence="7" id="KW-0653">Protein transport</keyword>
<dbReference type="EMBL" id="QOKY01000172">
    <property type="protein sequence ID" value="RMZ54968.1"/>
    <property type="molecule type" value="Genomic_DNA"/>
</dbReference>
<dbReference type="SMART" id="SM00175">
    <property type="entry name" value="RAB"/>
    <property type="match status" value="1"/>
</dbReference>
<feature type="transmembrane region" description="Helical" evidence="15">
    <location>
        <begin position="322"/>
        <end position="344"/>
    </location>
</feature>
<evidence type="ECO:0000256" key="14">
    <source>
        <dbReference type="SAM" id="MobiDB-lite"/>
    </source>
</evidence>
<protein>
    <submittedName>
        <fullName evidence="17">Uncharacterized protein</fullName>
    </submittedName>
</protein>
<keyword evidence="15" id="KW-0812">Transmembrane</keyword>
<keyword evidence="6" id="KW-0931">ER-Golgi transport</keyword>
<feature type="chain" id="PRO_5018049720" evidence="16">
    <location>
        <begin position="17"/>
        <end position="396"/>
    </location>
</feature>
<organism evidence="17 18">
    <name type="scientific">Auxenochlorella protothecoides</name>
    <name type="common">Green microalga</name>
    <name type="synonym">Chlorella protothecoides</name>
    <dbReference type="NCBI Taxonomy" id="3075"/>
    <lineage>
        <taxon>Eukaryota</taxon>
        <taxon>Viridiplantae</taxon>
        <taxon>Chlorophyta</taxon>
        <taxon>core chlorophytes</taxon>
        <taxon>Trebouxiophyceae</taxon>
        <taxon>Chlorellales</taxon>
        <taxon>Chlorellaceae</taxon>
        <taxon>Auxenochlorella</taxon>
    </lineage>
</organism>
<feature type="binding site" evidence="13">
    <location>
        <position position="46"/>
    </location>
    <ligand>
        <name>Mg(2+)</name>
        <dbReference type="ChEBI" id="CHEBI:18420"/>
    </ligand>
</feature>
<dbReference type="GO" id="GO:0016192">
    <property type="term" value="P:vesicle-mediated transport"/>
    <property type="evidence" value="ECO:0007669"/>
    <property type="project" value="UniProtKB-KW"/>
</dbReference>
<keyword evidence="8" id="KW-0333">Golgi apparatus</keyword>
<keyword evidence="13" id="KW-0460">Magnesium</keyword>
<dbReference type="Proteomes" id="UP000279271">
    <property type="component" value="Unassembled WGS sequence"/>
</dbReference>
<feature type="binding site" evidence="12">
    <location>
        <position position="68"/>
    </location>
    <ligand>
        <name>GTP</name>
        <dbReference type="ChEBI" id="CHEBI:37565"/>
    </ligand>
</feature>
<feature type="transmembrane region" description="Helical" evidence="15">
    <location>
        <begin position="196"/>
        <end position="215"/>
    </location>
</feature>
<dbReference type="SMART" id="SM00177">
    <property type="entry name" value="ARF"/>
    <property type="match status" value="1"/>
</dbReference>
<keyword evidence="15" id="KW-1133">Transmembrane helix</keyword>
<dbReference type="GO" id="GO:0003924">
    <property type="term" value="F:GTPase activity"/>
    <property type="evidence" value="ECO:0007669"/>
    <property type="project" value="InterPro"/>
</dbReference>
<evidence type="ECO:0000313" key="17">
    <source>
        <dbReference type="EMBL" id="RMZ54968.1"/>
    </source>
</evidence>
<dbReference type="CDD" id="cd04151">
    <property type="entry name" value="Arl1"/>
    <property type="match status" value="1"/>
</dbReference>
<dbReference type="GO" id="GO:0005525">
    <property type="term" value="F:GTP binding"/>
    <property type="evidence" value="ECO:0007669"/>
    <property type="project" value="UniProtKB-KW"/>
</dbReference>
<dbReference type="AlphaFoldDB" id="A0A3M7KWR4"/>
<dbReference type="InterPro" id="IPR005225">
    <property type="entry name" value="Small_GTP-bd"/>
</dbReference>
<evidence type="ECO:0000256" key="6">
    <source>
        <dbReference type="ARBA" id="ARBA00022892"/>
    </source>
</evidence>
<reference evidence="18" key="1">
    <citation type="journal article" date="2018" name="Algal Res.">
        <title>Characterization of plant carbon substrate utilization by Auxenochlorella protothecoides.</title>
        <authorList>
            <person name="Vogler B.W."/>
            <person name="Starkenburg S.R."/>
            <person name="Sudasinghe N."/>
            <person name="Schambach J.Y."/>
            <person name="Rollin J.A."/>
            <person name="Pattathil S."/>
            <person name="Barry A.N."/>
        </authorList>
    </citation>
    <scope>NUCLEOTIDE SEQUENCE [LARGE SCALE GENOMIC DNA]</scope>
    <source>
        <strain evidence="18">UTEX 25</strain>
    </source>
</reference>
<evidence type="ECO:0000256" key="10">
    <source>
        <dbReference type="ARBA" id="ARBA00023288"/>
    </source>
</evidence>
<gene>
    <name evidence="17" type="ORF">APUTEX25_000485</name>
</gene>
<evidence type="ECO:0000256" key="7">
    <source>
        <dbReference type="ARBA" id="ARBA00022927"/>
    </source>
</evidence>
<dbReference type="PRINTS" id="PR00328">
    <property type="entry name" value="SAR1GTPBP"/>
</dbReference>
<evidence type="ECO:0000256" key="13">
    <source>
        <dbReference type="PIRSR" id="PIRSR606689-2"/>
    </source>
</evidence>
<dbReference type="Gene3D" id="3.40.50.300">
    <property type="entry name" value="P-loop containing nucleotide triphosphate hydrolases"/>
    <property type="match status" value="1"/>
</dbReference>
<feature type="binding site" evidence="12">
    <location>
        <begin position="22"/>
        <end position="29"/>
    </location>
    <ligand>
        <name>GTP</name>
        <dbReference type="ChEBI" id="CHEBI:37565"/>
    </ligand>
</feature>
<evidence type="ECO:0000256" key="5">
    <source>
        <dbReference type="ARBA" id="ARBA00022741"/>
    </source>
</evidence>
<dbReference type="Pfam" id="PF00025">
    <property type="entry name" value="Arf"/>
    <property type="match status" value="1"/>
</dbReference>
<keyword evidence="10" id="KW-0449">Lipoprotein</keyword>
<dbReference type="NCBIfam" id="TIGR00231">
    <property type="entry name" value="small_GTP"/>
    <property type="match status" value="1"/>
</dbReference>
<comment type="subcellular location">
    <subcellularLocation>
        <location evidence="1">Golgi apparatus</location>
    </subcellularLocation>
</comment>
<dbReference type="InterPro" id="IPR024156">
    <property type="entry name" value="Small_GTPase_ARF"/>
</dbReference>
<keyword evidence="16" id="KW-0732">Signal</keyword>
<evidence type="ECO:0000256" key="12">
    <source>
        <dbReference type="PIRSR" id="PIRSR606689-1"/>
    </source>
</evidence>
<dbReference type="PANTHER" id="PTHR11711">
    <property type="entry name" value="ADP RIBOSYLATION FACTOR-RELATED"/>
    <property type="match status" value="1"/>
</dbReference>
<feature type="binding site" evidence="13">
    <location>
        <position position="29"/>
    </location>
    <ligand>
        <name>Mg(2+)</name>
        <dbReference type="ChEBI" id="CHEBI:18420"/>
    </ligand>
</feature>
<proteinExistence type="inferred from homology"/>
<comment type="caution">
    <text evidence="17">The sequence shown here is derived from an EMBL/GenBank/DDBJ whole genome shotgun (WGS) entry which is preliminary data.</text>
</comment>
<comment type="function">
    <text evidence="11">GTP-binding protein involved in protein trafficking; may modulate vesicle budding and uncoating within the Golgi apparatus.</text>
</comment>
<feature type="signal peptide" evidence="16">
    <location>
        <begin position="1"/>
        <end position="16"/>
    </location>
</feature>
<keyword evidence="9 12" id="KW-0342">GTP-binding</keyword>